<accession>A0AAV5I5V4</accession>
<sequence length="123" mass="12620">MHNFHNDGDYGRDIKAFDGIGGEDSGALTGTGDVASPLTVAHTSSAHVVPHKLIVCKSTRGKAPRRQLVTEVDASAPGGCGDDSELVPPILALDDSGDGNEPVPPPVEGSLIDDIDASRLIAP</sequence>
<dbReference type="Proteomes" id="UP001054252">
    <property type="component" value="Unassembled WGS sequence"/>
</dbReference>
<name>A0AAV5I5V4_9ROSI</name>
<comment type="caution">
    <text evidence="2">The sequence shown here is derived from an EMBL/GenBank/DDBJ whole genome shotgun (WGS) entry which is preliminary data.</text>
</comment>
<proteinExistence type="predicted"/>
<evidence type="ECO:0000313" key="3">
    <source>
        <dbReference type="Proteomes" id="UP001054252"/>
    </source>
</evidence>
<keyword evidence="3" id="KW-1185">Reference proteome</keyword>
<gene>
    <name evidence="2" type="ORF">SLEP1_g7886</name>
</gene>
<feature type="region of interest" description="Disordered" evidence="1">
    <location>
        <begin position="73"/>
        <end position="117"/>
    </location>
</feature>
<dbReference type="AlphaFoldDB" id="A0AAV5I5V4"/>
<organism evidence="2 3">
    <name type="scientific">Rubroshorea leprosula</name>
    <dbReference type="NCBI Taxonomy" id="152421"/>
    <lineage>
        <taxon>Eukaryota</taxon>
        <taxon>Viridiplantae</taxon>
        <taxon>Streptophyta</taxon>
        <taxon>Embryophyta</taxon>
        <taxon>Tracheophyta</taxon>
        <taxon>Spermatophyta</taxon>
        <taxon>Magnoliopsida</taxon>
        <taxon>eudicotyledons</taxon>
        <taxon>Gunneridae</taxon>
        <taxon>Pentapetalae</taxon>
        <taxon>rosids</taxon>
        <taxon>malvids</taxon>
        <taxon>Malvales</taxon>
        <taxon>Dipterocarpaceae</taxon>
        <taxon>Rubroshorea</taxon>
    </lineage>
</organism>
<dbReference type="EMBL" id="BPVZ01000008">
    <property type="protein sequence ID" value="GKU94385.1"/>
    <property type="molecule type" value="Genomic_DNA"/>
</dbReference>
<evidence type="ECO:0000256" key="1">
    <source>
        <dbReference type="SAM" id="MobiDB-lite"/>
    </source>
</evidence>
<protein>
    <submittedName>
        <fullName evidence="2">Uncharacterized protein</fullName>
    </submittedName>
</protein>
<evidence type="ECO:0000313" key="2">
    <source>
        <dbReference type="EMBL" id="GKU94385.1"/>
    </source>
</evidence>
<reference evidence="2 3" key="1">
    <citation type="journal article" date="2021" name="Commun. Biol.">
        <title>The genome of Shorea leprosula (Dipterocarpaceae) highlights the ecological relevance of drought in aseasonal tropical rainforests.</title>
        <authorList>
            <person name="Ng K.K.S."/>
            <person name="Kobayashi M.J."/>
            <person name="Fawcett J.A."/>
            <person name="Hatakeyama M."/>
            <person name="Paape T."/>
            <person name="Ng C.H."/>
            <person name="Ang C.C."/>
            <person name="Tnah L.H."/>
            <person name="Lee C.T."/>
            <person name="Nishiyama T."/>
            <person name="Sese J."/>
            <person name="O'Brien M.J."/>
            <person name="Copetti D."/>
            <person name="Mohd Noor M.I."/>
            <person name="Ong R.C."/>
            <person name="Putra M."/>
            <person name="Sireger I.Z."/>
            <person name="Indrioko S."/>
            <person name="Kosugi Y."/>
            <person name="Izuno A."/>
            <person name="Isagi Y."/>
            <person name="Lee S.L."/>
            <person name="Shimizu K.K."/>
        </authorList>
    </citation>
    <scope>NUCLEOTIDE SEQUENCE [LARGE SCALE GENOMIC DNA]</scope>
    <source>
        <strain evidence="2">214</strain>
    </source>
</reference>